<keyword evidence="4" id="KW-1185">Reference proteome</keyword>
<name>A0A5J5FW18_9GAMM</name>
<comment type="similarity">
    <text evidence="1">Belongs to the prokaryotic/mitochondrial release factor family.</text>
</comment>
<organism evidence="3 4">
    <name type="scientific">Affinibrenneria salicis</name>
    <dbReference type="NCBI Taxonomy" id="2590031"/>
    <lineage>
        <taxon>Bacteria</taxon>
        <taxon>Pseudomonadati</taxon>
        <taxon>Pseudomonadota</taxon>
        <taxon>Gammaproteobacteria</taxon>
        <taxon>Enterobacterales</taxon>
        <taxon>Pectobacteriaceae</taxon>
        <taxon>Affinibrenneria</taxon>
    </lineage>
</organism>
<dbReference type="PANTHER" id="PTHR43804">
    <property type="entry name" value="LD18447P"/>
    <property type="match status" value="1"/>
</dbReference>
<dbReference type="Proteomes" id="UP000335415">
    <property type="component" value="Unassembled WGS sequence"/>
</dbReference>
<evidence type="ECO:0000313" key="3">
    <source>
        <dbReference type="EMBL" id="KAA8997731.1"/>
    </source>
</evidence>
<dbReference type="Gene3D" id="3.30.70.1660">
    <property type="match status" value="1"/>
</dbReference>
<dbReference type="SUPFAM" id="SSF75620">
    <property type="entry name" value="Release factor"/>
    <property type="match status" value="1"/>
</dbReference>
<feature type="domain" description="Prokaryotic-type class I peptide chain release factors" evidence="2">
    <location>
        <begin position="105"/>
        <end position="191"/>
    </location>
</feature>
<sequence length="204" mass="22940">MILIQLSAAQGPDECMLATAKALRRLMQEAKAINVELELVESEDGDRPGTLRSALVLLRGEQAETLADNWCGTLQWTCASPWRKGPGRKNWFIGVTRFTPQQTFSDGEIRFTTLKASGPGGQHVNKTESAVRATHVASGISVKVQSERSQHANRRLAAYLIAWQLQNRRQQREAQLRAQRRQFHHEVERGNPIRVFRGEGFEPA</sequence>
<protein>
    <submittedName>
        <fullName evidence="3">Peptide chain release factor H</fullName>
    </submittedName>
</protein>
<dbReference type="Gene3D" id="3.30.160.20">
    <property type="match status" value="1"/>
</dbReference>
<gene>
    <name evidence="3" type="ORF">FJU30_18415</name>
</gene>
<dbReference type="NCBIfam" id="TIGR03072">
    <property type="entry name" value="release_prfH"/>
    <property type="match status" value="1"/>
</dbReference>
<dbReference type="AlphaFoldDB" id="A0A5J5FW18"/>
<dbReference type="InterPro" id="IPR045853">
    <property type="entry name" value="Pep_chain_release_fac_I_sf"/>
</dbReference>
<dbReference type="InterPro" id="IPR000352">
    <property type="entry name" value="Pep_chain_release_fac_I"/>
</dbReference>
<evidence type="ECO:0000313" key="4">
    <source>
        <dbReference type="Proteomes" id="UP000335415"/>
    </source>
</evidence>
<dbReference type="InterPro" id="IPR050057">
    <property type="entry name" value="Prokaryotic/Mito_RF"/>
</dbReference>
<dbReference type="InterPro" id="IPR017509">
    <property type="entry name" value="PrfH"/>
</dbReference>
<proteinExistence type="inferred from homology"/>
<dbReference type="GO" id="GO:0003747">
    <property type="term" value="F:translation release factor activity"/>
    <property type="evidence" value="ECO:0007669"/>
    <property type="project" value="InterPro"/>
</dbReference>
<evidence type="ECO:0000259" key="2">
    <source>
        <dbReference type="Pfam" id="PF00472"/>
    </source>
</evidence>
<comment type="caution">
    <text evidence="3">The sequence shown here is derived from an EMBL/GenBank/DDBJ whole genome shotgun (WGS) entry which is preliminary data.</text>
</comment>
<accession>A0A5J5FW18</accession>
<reference evidence="3 4" key="1">
    <citation type="submission" date="2019-09" db="EMBL/GenBank/DDBJ databases">
        <authorList>
            <person name="Li Y."/>
        </authorList>
    </citation>
    <scope>NUCLEOTIDE SEQUENCE [LARGE SCALE GENOMIC DNA]</scope>
    <source>
        <strain evidence="3 4">L3-3HA</strain>
    </source>
</reference>
<dbReference type="RefSeq" id="WP_150436430.1">
    <property type="nucleotide sequence ID" value="NZ_VYKJ01000010.1"/>
</dbReference>
<dbReference type="EMBL" id="VYKJ01000010">
    <property type="protein sequence ID" value="KAA8997731.1"/>
    <property type="molecule type" value="Genomic_DNA"/>
</dbReference>
<dbReference type="PANTHER" id="PTHR43804:SF9">
    <property type="entry name" value="PEPTIDE CHAIN RELEASE FACTOR HOMOLOG-RELATED"/>
    <property type="match status" value="1"/>
</dbReference>
<dbReference type="Pfam" id="PF00472">
    <property type="entry name" value="RF-1"/>
    <property type="match status" value="1"/>
</dbReference>
<evidence type="ECO:0000256" key="1">
    <source>
        <dbReference type="ARBA" id="ARBA00010835"/>
    </source>
</evidence>
<dbReference type="OrthoDB" id="9815709at2"/>